<reference evidence="2 3" key="1">
    <citation type="submission" date="2012-08" db="EMBL/GenBank/DDBJ databases">
        <title>Oryza genome evolution.</title>
        <authorList>
            <person name="Wing R.A."/>
        </authorList>
    </citation>
    <scope>NUCLEOTIDE SEQUENCE</scope>
</reference>
<reference evidence="2" key="3">
    <citation type="submission" date="2015-04" db="UniProtKB">
        <authorList>
            <consortium name="EnsemblPlants"/>
        </authorList>
    </citation>
    <scope>IDENTIFICATION</scope>
</reference>
<protein>
    <submittedName>
        <fullName evidence="2">Uncharacterized protein</fullName>
    </submittedName>
</protein>
<organism evidence="2 3">
    <name type="scientific">Leersia perrieri</name>
    <dbReference type="NCBI Taxonomy" id="77586"/>
    <lineage>
        <taxon>Eukaryota</taxon>
        <taxon>Viridiplantae</taxon>
        <taxon>Streptophyta</taxon>
        <taxon>Embryophyta</taxon>
        <taxon>Tracheophyta</taxon>
        <taxon>Spermatophyta</taxon>
        <taxon>Magnoliopsida</taxon>
        <taxon>Liliopsida</taxon>
        <taxon>Poales</taxon>
        <taxon>Poaceae</taxon>
        <taxon>BOP clade</taxon>
        <taxon>Oryzoideae</taxon>
        <taxon>Oryzeae</taxon>
        <taxon>Oryzinae</taxon>
        <taxon>Leersia</taxon>
    </lineage>
</organism>
<feature type="region of interest" description="Disordered" evidence="1">
    <location>
        <begin position="69"/>
        <end position="149"/>
    </location>
</feature>
<evidence type="ECO:0000256" key="1">
    <source>
        <dbReference type="SAM" id="MobiDB-lite"/>
    </source>
</evidence>
<name>A0A0D9X7X2_9ORYZ</name>
<proteinExistence type="predicted"/>
<feature type="compositionally biased region" description="Basic and acidic residues" evidence="1">
    <location>
        <begin position="123"/>
        <end position="134"/>
    </location>
</feature>
<keyword evidence="3" id="KW-1185">Reference proteome</keyword>
<evidence type="ECO:0000313" key="3">
    <source>
        <dbReference type="Proteomes" id="UP000032180"/>
    </source>
</evidence>
<feature type="compositionally biased region" description="Gly residues" evidence="1">
    <location>
        <begin position="110"/>
        <end position="122"/>
    </location>
</feature>
<dbReference type="Gramene" id="LPERR08G12330.1">
    <property type="protein sequence ID" value="LPERR08G12330.1"/>
    <property type="gene ID" value="LPERR08G12330"/>
</dbReference>
<dbReference type="AlphaFoldDB" id="A0A0D9X7X2"/>
<dbReference type="Proteomes" id="UP000032180">
    <property type="component" value="Chromosome 8"/>
</dbReference>
<dbReference type="EnsemblPlants" id="LPERR08G12330.1">
    <property type="protein sequence ID" value="LPERR08G12330.1"/>
    <property type="gene ID" value="LPERR08G12330"/>
</dbReference>
<reference evidence="3" key="2">
    <citation type="submission" date="2013-12" db="EMBL/GenBank/DDBJ databases">
        <authorList>
            <person name="Yu Y."/>
            <person name="Lee S."/>
            <person name="de Baynast K."/>
            <person name="Wissotski M."/>
            <person name="Liu L."/>
            <person name="Talag J."/>
            <person name="Goicoechea J."/>
            <person name="Angelova A."/>
            <person name="Jetty R."/>
            <person name="Kudrna D."/>
            <person name="Golser W."/>
            <person name="Rivera L."/>
            <person name="Zhang J."/>
            <person name="Wing R."/>
        </authorList>
    </citation>
    <scope>NUCLEOTIDE SEQUENCE</scope>
</reference>
<dbReference type="STRING" id="77586.A0A0D9X7X2"/>
<feature type="region of interest" description="Disordered" evidence="1">
    <location>
        <begin position="1"/>
        <end position="31"/>
    </location>
</feature>
<evidence type="ECO:0000313" key="2">
    <source>
        <dbReference type="EnsemblPlants" id="LPERR08G12330.1"/>
    </source>
</evidence>
<dbReference type="HOGENOM" id="CLU_1417036_0_0_1"/>
<accession>A0A0D9X7X2</accession>
<feature type="compositionally biased region" description="Basic and acidic residues" evidence="1">
    <location>
        <begin position="22"/>
        <end position="31"/>
    </location>
</feature>
<sequence length="192" mass="20560">MAHHGGWNKGRKEEAQWSEEESFFHDGGGDGDARFLFQPRLGFGQWNRGRFRQPFGYRPMGISGFRARRGGFTDGAERHGGAHLSYGGNQHQLGLGGSKSRTSDVPASGKIGGSSGGVGGGGKGEKKPDKEPGKEFGGSKGSGQFKSGETEALVFSKEKKGNNSVLEFAADDDDLLEMDDELSVFKDKKEGD</sequence>